<proteinExistence type="inferred from homology"/>
<sequence>MIELGLQRISRLLAATPLPWRAVHVAGTNGKGSICAYVSAMLDVYNKSTWRSRRGDPPINFGMFNSPHLVDRWDCISINQKTIPASAFHDIEANVLRRNAEESVGASEFELLTATAFEAFTTKCVDVAVVEVGLGGRLDATNVIGQTEQRPPEAQRFRPPPLVTAFASIGLDHQEFLGHTLEAIAAEKAGILKPGVPVVYDWSNPANVNEVIHAMAERLRCAADGQRYDVGQRAKHLGLTSLLDAPSHVRHNSAVALQATWCALERLGRMPTSDTKKASALDDLERDMLKVVETVRFPGRQQTISIRQLTGRQHHVLLDGAHNHQSALALAQAVGKLRGGAGGRASVTWVLAASGSKDVKEILSPLIKNGDSVFAVEFGPVDGMPWVKPLPTAKLLDMSKALAPESLCLHDHGNDLRSAIQAASDRAGEGPLVIAGSLYLVGDVLRLLRGD</sequence>
<accession>A0A6A6PJ80</accession>
<dbReference type="PANTHER" id="PTHR11136:SF0">
    <property type="entry name" value="DIHYDROFOLATE SYNTHETASE-RELATED"/>
    <property type="match status" value="1"/>
</dbReference>
<dbReference type="PROSITE" id="PS01012">
    <property type="entry name" value="FOLYLPOLYGLU_SYNT_2"/>
    <property type="match status" value="1"/>
</dbReference>
<evidence type="ECO:0000256" key="5">
    <source>
        <dbReference type="ARBA" id="ARBA00022840"/>
    </source>
</evidence>
<comment type="similarity">
    <text evidence="1">Belongs to the folylpolyglutamate synthase family.</text>
</comment>
<dbReference type="GeneID" id="54477209"/>
<dbReference type="PANTHER" id="PTHR11136">
    <property type="entry name" value="FOLYLPOLYGLUTAMATE SYNTHASE-RELATED"/>
    <property type="match status" value="1"/>
</dbReference>
<dbReference type="AlphaFoldDB" id="A0A6A6PJ80"/>
<reference evidence="7" key="1">
    <citation type="journal article" date="2020" name="Stud. Mycol.">
        <title>101 Dothideomycetes genomes: a test case for predicting lifestyles and emergence of pathogens.</title>
        <authorList>
            <person name="Haridas S."/>
            <person name="Albert R."/>
            <person name="Binder M."/>
            <person name="Bloem J."/>
            <person name="Labutti K."/>
            <person name="Salamov A."/>
            <person name="Andreopoulos B."/>
            <person name="Baker S."/>
            <person name="Barry K."/>
            <person name="Bills G."/>
            <person name="Bluhm B."/>
            <person name="Cannon C."/>
            <person name="Castanera R."/>
            <person name="Culley D."/>
            <person name="Daum C."/>
            <person name="Ezra D."/>
            <person name="Gonzalez J."/>
            <person name="Henrissat B."/>
            <person name="Kuo A."/>
            <person name="Liang C."/>
            <person name="Lipzen A."/>
            <person name="Lutzoni F."/>
            <person name="Magnuson J."/>
            <person name="Mondo S."/>
            <person name="Nolan M."/>
            <person name="Ohm R."/>
            <person name="Pangilinan J."/>
            <person name="Park H.-J."/>
            <person name="Ramirez L."/>
            <person name="Alfaro M."/>
            <person name="Sun H."/>
            <person name="Tritt A."/>
            <person name="Yoshinaga Y."/>
            <person name="Zwiers L.-H."/>
            <person name="Turgeon B."/>
            <person name="Goodwin S."/>
            <person name="Spatafora J."/>
            <person name="Crous P."/>
            <person name="Grigoriev I."/>
        </authorList>
    </citation>
    <scope>NUCLEOTIDE SEQUENCE</scope>
    <source>
        <strain evidence="7">CBS 113389</strain>
    </source>
</reference>
<dbReference type="Gene3D" id="3.90.190.20">
    <property type="entry name" value="Mur ligase, C-terminal domain"/>
    <property type="match status" value="1"/>
</dbReference>
<dbReference type="GO" id="GO:0005524">
    <property type="term" value="F:ATP binding"/>
    <property type="evidence" value="ECO:0007669"/>
    <property type="project" value="UniProtKB-KW"/>
</dbReference>
<dbReference type="NCBIfam" id="TIGR01499">
    <property type="entry name" value="folC"/>
    <property type="match status" value="1"/>
</dbReference>
<dbReference type="Proteomes" id="UP000799767">
    <property type="component" value="Unassembled WGS sequence"/>
</dbReference>
<protein>
    <submittedName>
        <fullName evidence="7">Mur ligase</fullName>
    </submittedName>
</protein>
<dbReference type="GO" id="GO:0008841">
    <property type="term" value="F:dihydrofolate synthase activity"/>
    <property type="evidence" value="ECO:0007669"/>
    <property type="project" value="TreeGrafter"/>
</dbReference>
<evidence type="ECO:0000313" key="7">
    <source>
        <dbReference type="EMBL" id="KAF2480089.1"/>
    </source>
</evidence>
<dbReference type="Gene3D" id="3.40.1190.10">
    <property type="entry name" value="Mur-like, catalytic domain"/>
    <property type="match status" value="1"/>
</dbReference>
<dbReference type="GO" id="GO:0046872">
    <property type="term" value="F:metal ion binding"/>
    <property type="evidence" value="ECO:0007669"/>
    <property type="project" value="UniProtKB-KW"/>
</dbReference>
<evidence type="ECO:0000256" key="2">
    <source>
        <dbReference type="ARBA" id="ARBA00022598"/>
    </source>
</evidence>
<name>A0A6A6PJ80_9PEZI</name>
<dbReference type="GO" id="GO:0004326">
    <property type="term" value="F:tetrahydrofolylpolyglutamate synthase activity"/>
    <property type="evidence" value="ECO:0007669"/>
    <property type="project" value="InterPro"/>
</dbReference>
<dbReference type="EMBL" id="MU001640">
    <property type="protein sequence ID" value="KAF2480089.1"/>
    <property type="molecule type" value="Genomic_DNA"/>
</dbReference>
<evidence type="ECO:0000256" key="3">
    <source>
        <dbReference type="ARBA" id="ARBA00022723"/>
    </source>
</evidence>
<keyword evidence="3" id="KW-0479">Metal-binding</keyword>
<evidence type="ECO:0000256" key="4">
    <source>
        <dbReference type="ARBA" id="ARBA00022741"/>
    </source>
</evidence>
<keyword evidence="4" id="KW-0547">Nucleotide-binding</keyword>
<dbReference type="SUPFAM" id="SSF53244">
    <property type="entry name" value="MurD-like peptide ligases, peptide-binding domain"/>
    <property type="match status" value="1"/>
</dbReference>
<organism evidence="7 8">
    <name type="scientific">Neohortaea acidophila</name>
    <dbReference type="NCBI Taxonomy" id="245834"/>
    <lineage>
        <taxon>Eukaryota</taxon>
        <taxon>Fungi</taxon>
        <taxon>Dikarya</taxon>
        <taxon>Ascomycota</taxon>
        <taxon>Pezizomycotina</taxon>
        <taxon>Dothideomycetes</taxon>
        <taxon>Dothideomycetidae</taxon>
        <taxon>Mycosphaerellales</taxon>
        <taxon>Teratosphaeriaceae</taxon>
        <taxon>Neohortaea</taxon>
    </lineage>
</organism>
<dbReference type="GO" id="GO:0005829">
    <property type="term" value="C:cytosol"/>
    <property type="evidence" value="ECO:0007669"/>
    <property type="project" value="TreeGrafter"/>
</dbReference>
<dbReference type="InterPro" id="IPR036565">
    <property type="entry name" value="Mur-like_cat_sf"/>
</dbReference>
<keyword evidence="5" id="KW-0067">ATP-binding</keyword>
<keyword evidence="8" id="KW-1185">Reference proteome</keyword>
<gene>
    <name evidence="7" type="ORF">BDY17DRAFT_318635</name>
</gene>
<dbReference type="InterPro" id="IPR001645">
    <property type="entry name" value="Folylpolyglutamate_synth"/>
</dbReference>
<evidence type="ECO:0000256" key="6">
    <source>
        <dbReference type="ARBA" id="ARBA00022842"/>
    </source>
</evidence>
<keyword evidence="2 7" id="KW-0436">Ligase</keyword>
<dbReference type="UniPathway" id="UPA00850"/>
<keyword evidence="6" id="KW-0460">Magnesium</keyword>
<dbReference type="InterPro" id="IPR036615">
    <property type="entry name" value="Mur_ligase_C_dom_sf"/>
</dbReference>
<dbReference type="SUPFAM" id="SSF53623">
    <property type="entry name" value="MurD-like peptide ligases, catalytic domain"/>
    <property type="match status" value="1"/>
</dbReference>
<dbReference type="OrthoDB" id="5212574at2759"/>
<evidence type="ECO:0000313" key="8">
    <source>
        <dbReference type="Proteomes" id="UP000799767"/>
    </source>
</evidence>
<dbReference type="RefSeq" id="XP_033586659.1">
    <property type="nucleotide sequence ID" value="XM_033736207.1"/>
</dbReference>
<dbReference type="GO" id="GO:0005739">
    <property type="term" value="C:mitochondrion"/>
    <property type="evidence" value="ECO:0007669"/>
    <property type="project" value="TreeGrafter"/>
</dbReference>
<dbReference type="InterPro" id="IPR018109">
    <property type="entry name" value="Folylpolyglutamate_synth_CS"/>
</dbReference>
<evidence type="ECO:0000256" key="1">
    <source>
        <dbReference type="ARBA" id="ARBA00008276"/>
    </source>
</evidence>